<dbReference type="EMBL" id="JAKWBI020000160">
    <property type="protein sequence ID" value="KAJ2901250.1"/>
    <property type="molecule type" value="Genomic_DNA"/>
</dbReference>
<dbReference type="GO" id="GO:0007005">
    <property type="term" value="P:mitochondrion organization"/>
    <property type="evidence" value="ECO:0007669"/>
    <property type="project" value="TreeGrafter"/>
</dbReference>
<dbReference type="PANTHER" id="PTHR12289">
    <property type="entry name" value="METAXIN RELATED"/>
    <property type="match status" value="1"/>
</dbReference>
<protein>
    <submittedName>
        <fullName evidence="3">Uncharacterized protein</fullName>
    </submittedName>
</protein>
<dbReference type="InterPro" id="IPR033468">
    <property type="entry name" value="Metaxin_GST"/>
</dbReference>
<dbReference type="InterPro" id="IPR012336">
    <property type="entry name" value="Thioredoxin-like_fold"/>
</dbReference>
<dbReference type="InterPro" id="IPR050931">
    <property type="entry name" value="Mito_Protein_Transport_Metaxin"/>
</dbReference>
<dbReference type="PANTHER" id="PTHR12289:SF44">
    <property type="entry name" value="OUTER MEMBRANE PROTEIN (SAM35), PUTATIVE (AFU_ORTHOLOGUE AFUA_1G13180)-RELATED"/>
    <property type="match status" value="1"/>
</dbReference>
<dbReference type="Proteomes" id="UP001201980">
    <property type="component" value="Unassembled WGS sequence"/>
</dbReference>
<evidence type="ECO:0000259" key="1">
    <source>
        <dbReference type="Pfam" id="PF17171"/>
    </source>
</evidence>
<keyword evidence="4" id="KW-1185">Reference proteome</keyword>
<organism evidence="3 4">
    <name type="scientific">Zalerion maritima</name>
    <dbReference type="NCBI Taxonomy" id="339359"/>
    <lineage>
        <taxon>Eukaryota</taxon>
        <taxon>Fungi</taxon>
        <taxon>Dikarya</taxon>
        <taxon>Ascomycota</taxon>
        <taxon>Pezizomycotina</taxon>
        <taxon>Sordariomycetes</taxon>
        <taxon>Lulworthiomycetidae</taxon>
        <taxon>Lulworthiales</taxon>
        <taxon>Lulworthiaceae</taxon>
        <taxon>Zalerion</taxon>
    </lineage>
</organism>
<evidence type="ECO:0000259" key="2">
    <source>
        <dbReference type="Pfam" id="PF17172"/>
    </source>
</evidence>
<dbReference type="CDD" id="cd03193">
    <property type="entry name" value="GST_C_Metaxin"/>
    <property type="match status" value="1"/>
</dbReference>
<proteinExistence type="predicted"/>
<comment type="caution">
    <text evidence="3">The sequence shown here is derived from an EMBL/GenBank/DDBJ whole genome shotgun (WGS) entry which is preliminary data.</text>
</comment>
<dbReference type="Pfam" id="PF17172">
    <property type="entry name" value="GST_N_4"/>
    <property type="match status" value="1"/>
</dbReference>
<gene>
    <name evidence="3" type="ORF">MKZ38_002114</name>
</gene>
<evidence type="ECO:0000313" key="4">
    <source>
        <dbReference type="Proteomes" id="UP001201980"/>
    </source>
</evidence>
<dbReference type="AlphaFoldDB" id="A0AAD5RWJ3"/>
<feature type="domain" description="Thioredoxin-like fold" evidence="2">
    <location>
        <begin position="70"/>
        <end position="107"/>
    </location>
</feature>
<sequence length="343" mass="37512">MPESPRRTGSSSIFTIPSPLRQLFSHFPLVTYAASELPVRCPDEESRTKNTLHVFSSPTDAPRGLPSYNPTCLKWQVFLRLAGIEFETVASNNHASPTGVLPFLLPRAPTAAIEAAREPEEKGTELGRIPLHHRAVLPVASGKLEEFGLSYDGGAGGKRVGDVEGVMRAEVYQSLLDTRIRCAWLHSLYLAPENTELLGRLYVNPISRSYVARASTLHSLRRAAEAEILRATGTAVIDAGAIYAAADEAFEALSTVLGEDDWFFGSEKGTDTKAGGEGATEKEVDPRSKPSLFDAAVFSYTHLLLDGDMAWQDRRLAELAAQSPALVRHRDRILDICWSEPVK</sequence>
<reference evidence="3" key="1">
    <citation type="submission" date="2022-07" db="EMBL/GenBank/DDBJ databases">
        <title>Draft genome sequence of Zalerion maritima ATCC 34329, a (micro)plastics degrading marine fungus.</title>
        <authorList>
            <person name="Paco A."/>
            <person name="Goncalves M.F.M."/>
            <person name="Rocha-Santos T.A.P."/>
            <person name="Alves A."/>
        </authorList>
    </citation>
    <scope>NUCLEOTIDE SEQUENCE</scope>
    <source>
        <strain evidence="3">ATCC 34329</strain>
    </source>
</reference>
<dbReference type="GO" id="GO:0001401">
    <property type="term" value="C:SAM complex"/>
    <property type="evidence" value="ECO:0007669"/>
    <property type="project" value="TreeGrafter"/>
</dbReference>
<accession>A0AAD5RWJ3</accession>
<evidence type="ECO:0000313" key="3">
    <source>
        <dbReference type="EMBL" id="KAJ2901250.1"/>
    </source>
</evidence>
<feature type="domain" description="Metaxin glutathione S-transferase" evidence="1">
    <location>
        <begin position="288"/>
        <end position="333"/>
    </location>
</feature>
<dbReference type="Pfam" id="PF17171">
    <property type="entry name" value="GST_C_6"/>
    <property type="match status" value="1"/>
</dbReference>
<name>A0AAD5RWJ3_9PEZI</name>